<dbReference type="RefSeq" id="WP_311583563.1">
    <property type="nucleotide sequence ID" value="NZ_JAVRIF010000009.1"/>
</dbReference>
<dbReference type="Gene3D" id="3.40.190.290">
    <property type="match status" value="1"/>
</dbReference>
<dbReference type="EMBL" id="JAVRIF010000009">
    <property type="protein sequence ID" value="MDT0604796.1"/>
    <property type="molecule type" value="Genomic_DNA"/>
</dbReference>
<dbReference type="CDD" id="cd08422">
    <property type="entry name" value="PBP2_CrgA_like"/>
    <property type="match status" value="1"/>
</dbReference>
<dbReference type="PANTHER" id="PTHR30537">
    <property type="entry name" value="HTH-TYPE TRANSCRIPTIONAL REGULATOR"/>
    <property type="match status" value="1"/>
</dbReference>
<comment type="similarity">
    <text evidence="1">Belongs to the LysR transcriptional regulatory family.</text>
</comment>
<evidence type="ECO:0000256" key="1">
    <source>
        <dbReference type="ARBA" id="ARBA00009437"/>
    </source>
</evidence>
<dbReference type="InterPro" id="IPR000847">
    <property type="entry name" value="LysR_HTH_N"/>
</dbReference>
<dbReference type="InterPro" id="IPR036388">
    <property type="entry name" value="WH-like_DNA-bd_sf"/>
</dbReference>
<keyword evidence="7" id="KW-1185">Reference proteome</keyword>
<comment type="caution">
    <text evidence="6">The sequence shown here is derived from an EMBL/GenBank/DDBJ whole genome shotgun (WGS) entry which is preliminary data.</text>
</comment>
<dbReference type="SUPFAM" id="SSF53850">
    <property type="entry name" value="Periplasmic binding protein-like II"/>
    <property type="match status" value="1"/>
</dbReference>
<organism evidence="6 7">
    <name type="scientific">Thalassotalea castellviae</name>
    <dbReference type="NCBI Taxonomy" id="3075612"/>
    <lineage>
        <taxon>Bacteria</taxon>
        <taxon>Pseudomonadati</taxon>
        <taxon>Pseudomonadota</taxon>
        <taxon>Gammaproteobacteria</taxon>
        <taxon>Alteromonadales</taxon>
        <taxon>Colwelliaceae</taxon>
        <taxon>Thalassotalea</taxon>
    </lineage>
</organism>
<keyword evidence="2" id="KW-0805">Transcription regulation</keyword>
<dbReference type="InterPro" id="IPR005119">
    <property type="entry name" value="LysR_subst-bd"/>
</dbReference>
<name>A0ABU3A3N0_9GAMM</name>
<dbReference type="InterPro" id="IPR036390">
    <property type="entry name" value="WH_DNA-bd_sf"/>
</dbReference>
<dbReference type="Pfam" id="PF00126">
    <property type="entry name" value="HTH_1"/>
    <property type="match status" value="1"/>
</dbReference>
<evidence type="ECO:0000259" key="5">
    <source>
        <dbReference type="PROSITE" id="PS50931"/>
    </source>
</evidence>
<reference evidence="6 7" key="1">
    <citation type="submission" date="2023-09" db="EMBL/GenBank/DDBJ databases">
        <authorList>
            <person name="Rey-Velasco X."/>
        </authorList>
    </citation>
    <scope>NUCLEOTIDE SEQUENCE [LARGE SCALE GENOMIC DNA]</scope>
    <source>
        <strain evidence="6 7">W431</strain>
    </source>
</reference>
<proteinExistence type="inferred from homology"/>
<dbReference type="PROSITE" id="PS50931">
    <property type="entry name" value="HTH_LYSR"/>
    <property type="match status" value="1"/>
</dbReference>
<feature type="domain" description="HTH lysR-type" evidence="5">
    <location>
        <begin position="2"/>
        <end position="59"/>
    </location>
</feature>
<keyword evidence="4" id="KW-0804">Transcription</keyword>
<dbReference type="Proteomes" id="UP001266357">
    <property type="component" value="Unassembled WGS sequence"/>
</dbReference>
<sequence>MFKIEQLKIFISLTELGTMTAVANHYQLSVMAVSKKIALLEKEIGQPLFCRTRRSLTLTEFGVGFKDKARQVIAQCDNLSSWVEEENGTINGTVKVLCQAPEMLHETIIPWLADFLKLYPNIKVDLDVKEAIIDLNTDHYDVFWGVSDYLGEHFSNLKRRTLWTCDYGLFASPAYLENNPSINTIDDLNHHTVIGYLHNQPNNIIIYQSASGEPTHKILNNRINTVTGLVELAISGLGIINAASDDLKVKRALKNESLKPILTKHWCTNISTYVYYHQVRGEQAKVRAFIDYFLAQKMNW</sequence>
<dbReference type="SUPFAM" id="SSF46785">
    <property type="entry name" value="Winged helix' DNA-binding domain"/>
    <property type="match status" value="1"/>
</dbReference>
<evidence type="ECO:0000313" key="6">
    <source>
        <dbReference type="EMBL" id="MDT0604796.1"/>
    </source>
</evidence>
<evidence type="ECO:0000313" key="7">
    <source>
        <dbReference type="Proteomes" id="UP001266357"/>
    </source>
</evidence>
<evidence type="ECO:0000256" key="4">
    <source>
        <dbReference type="ARBA" id="ARBA00023163"/>
    </source>
</evidence>
<accession>A0ABU3A3N0</accession>
<dbReference type="Gene3D" id="1.10.10.10">
    <property type="entry name" value="Winged helix-like DNA-binding domain superfamily/Winged helix DNA-binding domain"/>
    <property type="match status" value="1"/>
</dbReference>
<evidence type="ECO:0000256" key="2">
    <source>
        <dbReference type="ARBA" id="ARBA00023015"/>
    </source>
</evidence>
<protein>
    <submittedName>
        <fullName evidence="6">LysR family transcriptional regulator</fullName>
    </submittedName>
</protein>
<evidence type="ECO:0000256" key="3">
    <source>
        <dbReference type="ARBA" id="ARBA00023125"/>
    </source>
</evidence>
<dbReference type="Pfam" id="PF03466">
    <property type="entry name" value="LysR_substrate"/>
    <property type="match status" value="1"/>
</dbReference>
<dbReference type="InterPro" id="IPR058163">
    <property type="entry name" value="LysR-type_TF_proteobact-type"/>
</dbReference>
<keyword evidence="3" id="KW-0238">DNA-binding</keyword>
<dbReference type="PANTHER" id="PTHR30537:SF20">
    <property type="entry name" value="TRANSCRIPTIONAL REGULATORY PROTEIN"/>
    <property type="match status" value="1"/>
</dbReference>
<gene>
    <name evidence="6" type="ORF">RM573_14415</name>
</gene>